<dbReference type="EMBL" id="JANSUY010000014">
    <property type="protein sequence ID" value="MCR9016477.1"/>
    <property type="molecule type" value="Genomic_DNA"/>
</dbReference>
<keyword evidence="2" id="KW-1003">Cell membrane</keyword>
<gene>
    <name evidence="8" type="ORF">NU887_15650</name>
</gene>
<dbReference type="Proteomes" id="UP001142175">
    <property type="component" value="Unassembled WGS sequence"/>
</dbReference>
<evidence type="ECO:0000256" key="6">
    <source>
        <dbReference type="ARBA" id="ARBA00023315"/>
    </source>
</evidence>
<keyword evidence="5 7" id="KW-0472">Membrane</keyword>
<dbReference type="GO" id="GO:0009247">
    <property type="term" value="P:glycolipid biosynthetic process"/>
    <property type="evidence" value="ECO:0007669"/>
    <property type="project" value="UniProtKB-ARBA"/>
</dbReference>
<evidence type="ECO:0000256" key="2">
    <source>
        <dbReference type="ARBA" id="ARBA00022475"/>
    </source>
</evidence>
<protein>
    <submittedName>
        <fullName evidence="8">Lipid A biosynthesis acyltransferase</fullName>
    </submittedName>
</protein>
<evidence type="ECO:0000256" key="1">
    <source>
        <dbReference type="ARBA" id="ARBA00004533"/>
    </source>
</evidence>
<keyword evidence="9" id="KW-1185">Reference proteome</keyword>
<sequence>MFLFKLISYLPLWVLYIFTDVVYLIGYHVLKYRQKVIFENLAYSFPEKSEAERKAIAKKFFRTLTDSFAETLKFYTIDKKELARMLQIKGGNMLSKRVENGETVIMVSGHFINWEAFVVGFNALVDSRLETTYSQLSNKTFNNLMMAIRGRFGGTLVEKSSFSRNFLEKRKVPRIIGLAADQRPGKSEKRYTARFMNRETAFFEGPEKLAKRYGYAVFYVKMERPKRGHYIISYQLMSEPPYSQDEPNSITDEFIRRTEKGIREQPEIYLWSHNRWK</sequence>
<dbReference type="Pfam" id="PF03279">
    <property type="entry name" value="Lip_A_acyltrans"/>
    <property type="match status" value="1"/>
</dbReference>
<evidence type="ECO:0000256" key="4">
    <source>
        <dbReference type="ARBA" id="ARBA00022679"/>
    </source>
</evidence>
<keyword evidence="4" id="KW-0808">Transferase</keyword>
<reference evidence="8" key="1">
    <citation type="submission" date="2022-08" db="EMBL/GenBank/DDBJ databases">
        <authorList>
            <person name="Zhang D."/>
        </authorList>
    </citation>
    <scope>NUCLEOTIDE SEQUENCE</scope>
    <source>
        <strain evidence="8">XJ19-11</strain>
    </source>
</reference>
<dbReference type="RefSeq" id="WP_258424315.1">
    <property type="nucleotide sequence ID" value="NZ_JANSUY010000014.1"/>
</dbReference>
<evidence type="ECO:0000256" key="7">
    <source>
        <dbReference type="SAM" id="Phobius"/>
    </source>
</evidence>
<organism evidence="8 9">
    <name type="scientific">Aquiflexum gelatinilyticum</name>
    <dbReference type="NCBI Taxonomy" id="2961943"/>
    <lineage>
        <taxon>Bacteria</taxon>
        <taxon>Pseudomonadati</taxon>
        <taxon>Bacteroidota</taxon>
        <taxon>Cytophagia</taxon>
        <taxon>Cytophagales</taxon>
        <taxon>Cyclobacteriaceae</taxon>
        <taxon>Aquiflexum</taxon>
    </lineage>
</organism>
<proteinExistence type="predicted"/>
<dbReference type="PANTHER" id="PTHR30606">
    <property type="entry name" value="LIPID A BIOSYNTHESIS LAUROYL ACYLTRANSFERASE"/>
    <property type="match status" value="1"/>
</dbReference>
<accession>A0A9X2P6T7</accession>
<dbReference type="AlphaFoldDB" id="A0A9X2P6T7"/>
<dbReference type="InterPro" id="IPR004960">
    <property type="entry name" value="LipA_acyltrans"/>
</dbReference>
<dbReference type="CDD" id="cd07984">
    <property type="entry name" value="LPLAT_LABLAT-like"/>
    <property type="match status" value="1"/>
</dbReference>
<dbReference type="GO" id="GO:0016746">
    <property type="term" value="F:acyltransferase activity"/>
    <property type="evidence" value="ECO:0007669"/>
    <property type="project" value="UniProtKB-KW"/>
</dbReference>
<keyword evidence="3" id="KW-0997">Cell inner membrane</keyword>
<dbReference type="PANTHER" id="PTHR30606:SF10">
    <property type="entry name" value="PHOSPHATIDYLINOSITOL MANNOSIDE ACYLTRANSFERASE"/>
    <property type="match status" value="1"/>
</dbReference>
<keyword evidence="7" id="KW-0812">Transmembrane</keyword>
<keyword evidence="7" id="KW-1133">Transmembrane helix</keyword>
<feature type="transmembrane region" description="Helical" evidence="7">
    <location>
        <begin position="6"/>
        <end position="30"/>
    </location>
</feature>
<evidence type="ECO:0000256" key="3">
    <source>
        <dbReference type="ARBA" id="ARBA00022519"/>
    </source>
</evidence>
<evidence type="ECO:0000313" key="8">
    <source>
        <dbReference type="EMBL" id="MCR9016477.1"/>
    </source>
</evidence>
<evidence type="ECO:0000256" key="5">
    <source>
        <dbReference type="ARBA" id="ARBA00023136"/>
    </source>
</evidence>
<comment type="subcellular location">
    <subcellularLocation>
        <location evidence="1">Cell inner membrane</location>
    </subcellularLocation>
</comment>
<dbReference type="GO" id="GO:0005886">
    <property type="term" value="C:plasma membrane"/>
    <property type="evidence" value="ECO:0007669"/>
    <property type="project" value="UniProtKB-SubCell"/>
</dbReference>
<evidence type="ECO:0000313" key="9">
    <source>
        <dbReference type="Proteomes" id="UP001142175"/>
    </source>
</evidence>
<name>A0A9X2P6T7_9BACT</name>
<keyword evidence="6 8" id="KW-0012">Acyltransferase</keyword>
<comment type="caution">
    <text evidence="8">The sequence shown here is derived from an EMBL/GenBank/DDBJ whole genome shotgun (WGS) entry which is preliminary data.</text>
</comment>